<protein>
    <submittedName>
        <fullName evidence="1">Uncharacterized protein</fullName>
    </submittedName>
</protein>
<proteinExistence type="predicted"/>
<dbReference type="EMBL" id="JAFBWN010000061">
    <property type="protein sequence ID" value="MBM2357739.1"/>
    <property type="molecule type" value="Genomic_DNA"/>
</dbReference>
<name>A0A9Q2P5Z7_9RHOB</name>
<accession>A0A9Q2P5Z7</accession>
<sequence>MANTRIRSLIQRKIPQHAGTAKPLQYAYEFRRETSGFHFSRKIAEWTVSGQIDIGLKDFSVSVAELKASIFSTAFVCILRQDDDLASLNVIRSIAEPAAK</sequence>
<evidence type="ECO:0000313" key="1">
    <source>
        <dbReference type="EMBL" id="MBM2357739.1"/>
    </source>
</evidence>
<evidence type="ECO:0000313" key="2">
    <source>
        <dbReference type="Proteomes" id="UP000809337"/>
    </source>
</evidence>
<gene>
    <name evidence="1" type="ORF">JQX14_24700</name>
</gene>
<dbReference type="AlphaFoldDB" id="A0A9Q2P5Z7"/>
<organism evidence="1 2">
    <name type="scientific">Pseudosulfitobacter pseudonitzschiae</name>
    <dbReference type="NCBI Taxonomy" id="1402135"/>
    <lineage>
        <taxon>Bacteria</taxon>
        <taxon>Pseudomonadati</taxon>
        <taxon>Pseudomonadota</taxon>
        <taxon>Alphaproteobacteria</taxon>
        <taxon>Rhodobacterales</taxon>
        <taxon>Roseobacteraceae</taxon>
        <taxon>Pseudosulfitobacter</taxon>
    </lineage>
</organism>
<dbReference type="Proteomes" id="UP000809337">
    <property type="component" value="Unassembled WGS sequence"/>
</dbReference>
<comment type="caution">
    <text evidence="1">The sequence shown here is derived from an EMBL/GenBank/DDBJ whole genome shotgun (WGS) entry which is preliminary data.</text>
</comment>
<reference evidence="1" key="1">
    <citation type="submission" date="2021-01" db="EMBL/GenBank/DDBJ databases">
        <title>Diatom-associated Roseobacters Show Island Model of Population Structure.</title>
        <authorList>
            <person name="Qu L."/>
            <person name="Feng X."/>
            <person name="Chen Y."/>
            <person name="Li L."/>
            <person name="Wang X."/>
            <person name="Hu Z."/>
            <person name="Wang H."/>
            <person name="Luo H."/>
        </authorList>
    </citation>
    <scope>NUCLEOTIDE SEQUENCE</scope>
    <source>
        <strain evidence="1">SM26-45</strain>
    </source>
</reference>